<evidence type="ECO:0008006" key="3">
    <source>
        <dbReference type="Google" id="ProtNLM"/>
    </source>
</evidence>
<proteinExistence type="predicted"/>
<evidence type="ECO:0000313" key="2">
    <source>
        <dbReference type="Proteomes" id="UP000260812"/>
    </source>
</evidence>
<reference evidence="1" key="1">
    <citation type="submission" date="2018-08" db="EMBL/GenBank/DDBJ databases">
        <title>A genome reference for cultivated species of the human gut microbiota.</title>
        <authorList>
            <person name="Zou Y."/>
            <person name="Xue W."/>
            <person name="Luo G."/>
        </authorList>
    </citation>
    <scope>NUCLEOTIDE SEQUENCE [LARGE SCALE GENOMIC DNA]</scope>
    <source>
        <strain evidence="1">TF05-5AC</strain>
    </source>
</reference>
<protein>
    <recommendedName>
        <fullName evidence="3">PglZ domain-containing protein</fullName>
    </recommendedName>
</protein>
<dbReference type="Proteomes" id="UP000260812">
    <property type="component" value="Unassembled WGS sequence"/>
</dbReference>
<dbReference type="EMBL" id="QVLV01000005">
    <property type="protein sequence ID" value="RGE61794.1"/>
    <property type="molecule type" value="Genomic_DNA"/>
</dbReference>
<keyword evidence="2" id="KW-1185">Reference proteome</keyword>
<comment type="caution">
    <text evidence="1">The sequence shown here is derived from an EMBL/GenBank/DDBJ whole genome shotgun (WGS) entry which is preliminary data.</text>
</comment>
<dbReference type="GeneID" id="97987131"/>
<evidence type="ECO:0000313" key="1">
    <source>
        <dbReference type="EMBL" id="RGE61794.1"/>
    </source>
</evidence>
<gene>
    <name evidence="1" type="ORF">DXC51_09630</name>
</gene>
<dbReference type="RefSeq" id="WP_117544383.1">
    <property type="nucleotide sequence ID" value="NZ_JBKUNB010000014.1"/>
</dbReference>
<accession>A0A3E3I721</accession>
<dbReference type="InterPro" id="IPR002591">
    <property type="entry name" value="Phosphodiest/P_Trfase"/>
</dbReference>
<dbReference type="AlphaFoldDB" id="A0A3E3I721"/>
<dbReference type="SUPFAM" id="SSF53649">
    <property type="entry name" value="Alkaline phosphatase-like"/>
    <property type="match status" value="1"/>
</dbReference>
<dbReference type="InterPro" id="IPR017850">
    <property type="entry name" value="Alkaline_phosphatase_core_sf"/>
</dbReference>
<dbReference type="Gene3D" id="3.40.720.10">
    <property type="entry name" value="Alkaline Phosphatase, subunit A"/>
    <property type="match status" value="1"/>
</dbReference>
<dbReference type="Pfam" id="PF01663">
    <property type="entry name" value="Phosphodiest"/>
    <property type="match status" value="1"/>
</dbReference>
<sequence length="271" mass="30739">MAGLNEICITQTAATVLALLGEKKGAEMAEPDRRVLAQAEKLYGAGGCDRVFMYHPDAVAMWIYEKYRAHFAQLEKRAALRLPMRSVVPPVTPVAFASMYSGLQPAQHGIMKYEKPVLGVETVFDRLPEAGKRVAVISTQGDSISLIFLERQVDYFIYPTKQECNEKAMGLIAEDTYDLIVLYNGDYDYYMHRRTPEGKRALQALDENINTWCGIYDRIRDCWTGHRTALAFAPDHGCHRMLGFLGTHGKEEPCDMNIMHFYSFLQERAEP</sequence>
<organism evidence="1 2">
    <name type="scientific">Eisenbergiella massiliensis</name>
    <dbReference type="NCBI Taxonomy" id="1720294"/>
    <lineage>
        <taxon>Bacteria</taxon>
        <taxon>Bacillati</taxon>
        <taxon>Bacillota</taxon>
        <taxon>Clostridia</taxon>
        <taxon>Lachnospirales</taxon>
        <taxon>Lachnospiraceae</taxon>
        <taxon>Eisenbergiella</taxon>
    </lineage>
</organism>
<name>A0A3E3I721_9FIRM</name>